<dbReference type="InterPro" id="IPR044880">
    <property type="entry name" value="NCX_ion-bd_dom_sf"/>
</dbReference>
<dbReference type="PANTHER" id="PTHR10846">
    <property type="entry name" value="SODIUM/POTASSIUM/CALCIUM EXCHANGER"/>
    <property type="match status" value="1"/>
</dbReference>
<feature type="transmembrane region" description="Helical" evidence="5">
    <location>
        <begin position="143"/>
        <end position="160"/>
    </location>
</feature>
<evidence type="ECO:0000256" key="5">
    <source>
        <dbReference type="SAM" id="Phobius"/>
    </source>
</evidence>
<evidence type="ECO:0000259" key="6">
    <source>
        <dbReference type="Pfam" id="PF01699"/>
    </source>
</evidence>
<dbReference type="AlphaFoldDB" id="A0A1I2UGW0"/>
<dbReference type="GO" id="GO:0005262">
    <property type="term" value="F:calcium channel activity"/>
    <property type="evidence" value="ECO:0007669"/>
    <property type="project" value="TreeGrafter"/>
</dbReference>
<feature type="transmembrane region" description="Helical" evidence="5">
    <location>
        <begin position="37"/>
        <end position="65"/>
    </location>
</feature>
<dbReference type="InterPro" id="IPR004481">
    <property type="entry name" value="K/Na/Ca-exchanger"/>
</dbReference>
<keyword evidence="3 5" id="KW-1133">Transmembrane helix</keyword>
<feature type="domain" description="Sodium/calcium exchanger membrane region" evidence="6">
    <location>
        <begin position="4"/>
        <end position="157"/>
    </location>
</feature>
<evidence type="ECO:0000313" key="7">
    <source>
        <dbReference type="EMBL" id="SFG76365.1"/>
    </source>
</evidence>
<evidence type="ECO:0000256" key="1">
    <source>
        <dbReference type="ARBA" id="ARBA00004141"/>
    </source>
</evidence>
<protein>
    <submittedName>
        <fullName evidence="7">Cation:H+ antiporter</fullName>
    </submittedName>
</protein>
<proteinExistence type="predicted"/>
<comment type="subcellular location">
    <subcellularLocation>
        <location evidence="1">Membrane</location>
        <topology evidence="1">Multi-pass membrane protein</topology>
    </subcellularLocation>
</comment>
<accession>A0A1I2UGW0</accession>
<keyword evidence="4 5" id="KW-0472">Membrane</keyword>
<evidence type="ECO:0000313" key="8">
    <source>
        <dbReference type="Proteomes" id="UP000199337"/>
    </source>
</evidence>
<reference evidence="8" key="1">
    <citation type="submission" date="2016-10" db="EMBL/GenBank/DDBJ databases">
        <authorList>
            <person name="Varghese N."/>
            <person name="Submissions S."/>
        </authorList>
    </citation>
    <scope>NUCLEOTIDE SEQUENCE [LARGE SCALE GENOMIC DNA]</scope>
    <source>
        <strain evidence="8">DSM 17038</strain>
    </source>
</reference>
<evidence type="ECO:0000256" key="3">
    <source>
        <dbReference type="ARBA" id="ARBA00022989"/>
    </source>
</evidence>
<dbReference type="Proteomes" id="UP000199337">
    <property type="component" value="Unassembled WGS sequence"/>
</dbReference>
<feature type="transmembrane region" description="Helical" evidence="5">
    <location>
        <begin position="190"/>
        <end position="209"/>
    </location>
</feature>
<dbReference type="GO" id="GO:0005886">
    <property type="term" value="C:plasma membrane"/>
    <property type="evidence" value="ECO:0007669"/>
    <property type="project" value="TreeGrafter"/>
</dbReference>
<name>A0A1I2UGW0_9FIRM</name>
<dbReference type="Gene3D" id="1.20.1420.30">
    <property type="entry name" value="NCX, central ion-binding region"/>
    <property type="match status" value="1"/>
</dbReference>
<evidence type="ECO:0000256" key="4">
    <source>
        <dbReference type="ARBA" id="ARBA00023136"/>
    </source>
</evidence>
<dbReference type="OrthoDB" id="9786081at2"/>
<dbReference type="GO" id="GO:0006874">
    <property type="term" value="P:intracellular calcium ion homeostasis"/>
    <property type="evidence" value="ECO:0007669"/>
    <property type="project" value="TreeGrafter"/>
</dbReference>
<organism evidence="7 8">
    <name type="scientific">Desulfotruncus arcticus DSM 17038</name>
    <dbReference type="NCBI Taxonomy" id="1121424"/>
    <lineage>
        <taxon>Bacteria</taxon>
        <taxon>Bacillati</taxon>
        <taxon>Bacillota</taxon>
        <taxon>Clostridia</taxon>
        <taxon>Eubacteriales</taxon>
        <taxon>Desulfallaceae</taxon>
        <taxon>Desulfotruncus</taxon>
    </lineage>
</organism>
<feature type="transmembrane region" description="Helical" evidence="5">
    <location>
        <begin position="315"/>
        <end position="334"/>
    </location>
</feature>
<feature type="transmembrane region" description="Helical" evidence="5">
    <location>
        <begin position="215"/>
        <end position="234"/>
    </location>
</feature>
<feature type="transmembrane region" description="Helical" evidence="5">
    <location>
        <begin position="283"/>
        <end position="303"/>
    </location>
</feature>
<keyword evidence="2 5" id="KW-0812">Transmembrane</keyword>
<dbReference type="STRING" id="341036.SAMN05660649_02616"/>
<dbReference type="Pfam" id="PF01699">
    <property type="entry name" value="Na_Ca_ex"/>
    <property type="match status" value="2"/>
</dbReference>
<dbReference type="EMBL" id="FOOX01000009">
    <property type="protein sequence ID" value="SFG76365.1"/>
    <property type="molecule type" value="Genomic_DNA"/>
</dbReference>
<feature type="transmembrane region" description="Helical" evidence="5">
    <location>
        <begin position="6"/>
        <end position="25"/>
    </location>
</feature>
<dbReference type="PANTHER" id="PTHR10846:SF8">
    <property type="entry name" value="INNER MEMBRANE PROTEIN YRBG"/>
    <property type="match status" value="1"/>
</dbReference>
<keyword evidence="8" id="KW-1185">Reference proteome</keyword>
<feature type="domain" description="Sodium/calcium exchanger membrane region" evidence="6">
    <location>
        <begin position="191"/>
        <end position="332"/>
    </location>
</feature>
<evidence type="ECO:0000256" key="2">
    <source>
        <dbReference type="ARBA" id="ARBA00022692"/>
    </source>
</evidence>
<dbReference type="RefSeq" id="WP_092471823.1">
    <property type="nucleotide sequence ID" value="NZ_FOOX01000009.1"/>
</dbReference>
<dbReference type="GO" id="GO:0008273">
    <property type="term" value="F:calcium, potassium:sodium antiporter activity"/>
    <property type="evidence" value="ECO:0007669"/>
    <property type="project" value="TreeGrafter"/>
</dbReference>
<feature type="transmembrane region" description="Helical" evidence="5">
    <location>
        <begin position="71"/>
        <end position="98"/>
    </location>
</feature>
<dbReference type="InterPro" id="IPR004837">
    <property type="entry name" value="NaCa_Exmemb"/>
</dbReference>
<sequence length="335" mass="35479">MRDIAVLIISLGIILISAGFFTNGVEWLGKKLNLSEGAVGSVLAAVGTALPETIIPLIAILFGGGAASHDIGIGAILGAPFMLGTLALFLSGGAVLMFRNRRTGNYPRIEPDPVVLQRDLSFFMVVYSVAIAASFLYHTLKLIVAAGLVGAYIYYVYKTFTCDKSATKEECHIDRLYLARKYEDPPSGRVVLQVVLAFAGIIIGAKFFVDGIEHLSASLGASPLVIALLIAPIATELPEKLNSVIWLSGNKDTLALGNITGAMVFQSSVIPAIGIALTPWQLTPVALLSAALAIISALVTFLLIRYRGYLDSRVIVCTGGAFYGGYVFAILIGIV</sequence>
<feature type="transmembrane region" description="Helical" evidence="5">
    <location>
        <begin position="255"/>
        <end position="277"/>
    </location>
</feature>
<gene>
    <name evidence="7" type="ORF">SAMN05660649_02616</name>
</gene>